<evidence type="ECO:0000259" key="2">
    <source>
        <dbReference type="Pfam" id="PF01846"/>
    </source>
</evidence>
<sequence>MLKQSAPPLEHDSKWDDVRERFIHDSAFDQITVESERIRLFKEYVQSLETECQHYHLKHNRKHSKKSKKHRKRSRSASVSRDIICSNSYNWVALPPRKFTSPHMKFKENISKLHDAVPIFIKTKCS</sequence>
<dbReference type="GeneTree" id="ENSGT00930000150980"/>
<feature type="domain" description="FF" evidence="2">
    <location>
        <begin position="1"/>
        <end position="44"/>
    </location>
</feature>
<name>A0A8C4R7Q9_EPTBU</name>
<dbReference type="Pfam" id="PF01846">
    <property type="entry name" value="FF"/>
    <property type="match status" value="1"/>
</dbReference>
<organism evidence="3 4">
    <name type="scientific">Eptatretus burgeri</name>
    <name type="common">Inshore hagfish</name>
    <dbReference type="NCBI Taxonomy" id="7764"/>
    <lineage>
        <taxon>Eukaryota</taxon>
        <taxon>Metazoa</taxon>
        <taxon>Chordata</taxon>
        <taxon>Craniata</taxon>
        <taxon>Vertebrata</taxon>
        <taxon>Cyclostomata</taxon>
        <taxon>Myxini</taxon>
        <taxon>Myxiniformes</taxon>
        <taxon>Myxinidae</taxon>
        <taxon>Eptatretinae</taxon>
        <taxon>Eptatretus</taxon>
    </lineage>
</organism>
<proteinExistence type="predicted"/>
<dbReference type="InterPro" id="IPR036517">
    <property type="entry name" value="FF_domain_sf"/>
</dbReference>
<feature type="compositionally biased region" description="Basic residues" evidence="1">
    <location>
        <begin position="55"/>
        <end position="75"/>
    </location>
</feature>
<dbReference type="FunFam" id="1.10.10.440:FF:000011">
    <property type="entry name" value="pre-mRNA-processing factor 40 homolog A isoform X1"/>
    <property type="match status" value="1"/>
</dbReference>
<reference evidence="3" key="2">
    <citation type="submission" date="2025-09" db="UniProtKB">
        <authorList>
            <consortium name="Ensembl"/>
        </authorList>
    </citation>
    <scope>IDENTIFICATION</scope>
</reference>
<dbReference type="Ensembl" id="ENSEBUT00000025352.1">
    <property type="protein sequence ID" value="ENSEBUP00000024777.1"/>
    <property type="gene ID" value="ENSEBUG00000015301.1"/>
</dbReference>
<feature type="region of interest" description="Disordered" evidence="1">
    <location>
        <begin position="55"/>
        <end position="79"/>
    </location>
</feature>
<evidence type="ECO:0000313" key="3">
    <source>
        <dbReference type="Ensembl" id="ENSEBUP00000024777.1"/>
    </source>
</evidence>
<dbReference type="AlphaFoldDB" id="A0A8C4R7Q9"/>
<keyword evidence="4" id="KW-1185">Reference proteome</keyword>
<dbReference type="SUPFAM" id="SSF81698">
    <property type="entry name" value="FF domain"/>
    <property type="match status" value="1"/>
</dbReference>
<reference evidence="3" key="1">
    <citation type="submission" date="2025-08" db="UniProtKB">
        <authorList>
            <consortium name="Ensembl"/>
        </authorList>
    </citation>
    <scope>IDENTIFICATION</scope>
</reference>
<dbReference type="Proteomes" id="UP000694388">
    <property type="component" value="Unplaced"/>
</dbReference>
<evidence type="ECO:0000313" key="4">
    <source>
        <dbReference type="Proteomes" id="UP000694388"/>
    </source>
</evidence>
<dbReference type="Gene3D" id="1.10.10.440">
    <property type="entry name" value="FF domain"/>
    <property type="match status" value="1"/>
</dbReference>
<accession>A0A8C4R7Q9</accession>
<dbReference type="InterPro" id="IPR002713">
    <property type="entry name" value="FF_domain"/>
</dbReference>
<protein>
    <recommendedName>
        <fullName evidence="2">FF domain-containing protein</fullName>
    </recommendedName>
</protein>
<evidence type="ECO:0000256" key="1">
    <source>
        <dbReference type="SAM" id="MobiDB-lite"/>
    </source>
</evidence>